<evidence type="ECO:0000313" key="2">
    <source>
        <dbReference type="Proteomes" id="UP001172673"/>
    </source>
</evidence>
<sequence length="130" mass="14209">MAGHCTTALQKIKKRAWQRHQADLPNRHIPPSIVQQPMTDSGFVSSVPLATTPKAASTVNANDWTFGTPSLEDFNSITDLDIQTFDSGDSTSLALAQDLQSVFGNAVIPDAMWQALGQDFDAQPRYESFL</sequence>
<evidence type="ECO:0000313" key="1">
    <source>
        <dbReference type="EMBL" id="KAJ9606605.1"/>
    </source>
</evidence>
<reference evidence="1" key="1">
    <citation type="submission" date="2022-10" db="EMBL/GenBank/DDBJ databases">
        <title>Culturing micro-colonial fungi from biological soil crusts in the Mojave desert and describing Neophaeococcomyces mojavensis, and introducing the new genera and species Taxawa tesnikishii.</title>
        <authorList>
            <person name="Kurbessoian T."/>
            <person name="Stajich J.E."/>
        </authorList>
    </citation>
    <scope>NUCLEOTIDE SEQUENCE</scope>
    <source>
        <strain evidence="1">TK_41</strain>
    </source>
</reference>
<name>A0AA38X4Q7_9EURO</name>
<comment type="caution">
    <text evidence="1">The sequence shown here is derived from an EMBL/GenBank/DDBJ whole genome shotgun (WGS) entry which is preliminary data.</text>
</comment>
<dbReference type="EMBL" id="JAPDRK010000013">
    <property type="protein sequence ID" value="KAJ9606605.1"/>
    <property type="molecule type" value="Genomic_DNA"/>
</dbReference>
<organism evidence="1 2">
    <name type="scientific">Cladophialophora chaetospira</name>
    <dbReference type="NCBI Taxonomy" id="386627"/>
    <lineage>
        <taxon>Eukaryota</taxon>
        <taxon>Fungi</taxon>
        <taxon>Dikarya</taxon>
        <taxon>Ascomycota</taxon>
        <taxon>Pezizomycotina</taxon>
        <taxon>Eurotiomycetes</taxon>
        <taxon>Chaetothyriomycetidae</taxon>
        <taxon>Chaetothyriales</taxon>
        <taxon>Herpotrichiellaceae</taxon>
        <taxon>Cladophialophora</taxon>
    </lineage>
</organism>
<accession>A0AA38X4Q7</accession>
<proteinExistence type="predicted"/>
<dbReference type="AlphaFoldDB" id="A0AA38X4Q7"/>
<keyword evidence="2" id="KW-1185">Reference proteome</keyword>
<dbReference type="Proteomes" id="UP001172673">
    <property type="component" value="Unassembled WGS sequence"/>
</dbReference>
<gene>
    <name evidence="1" type="ORF">H2200_008613</name>
</gene>
<protein>
    <submittedName>
        <fullName evidence="1">Uncharacterized protein</fullName>
    </submittedName>
</protein>